<dbReference type="Proteomes" id="UP000027002">
    <property type="component" value="Chromosome 2"/>
</dbReference>
<name>A0A8E5HM77_USTVR</name>
<organism evidence="2 3">
    <name type="scientific">Ustilaginoidea virens</name>
    <name type="common">Rice false smut fungus</name>
    <name type="synonym">Villosiclava virens</name>
    <dbReference type="NCBI Taxonomy" id="1159556"/>
    <lineage>
        <taxon>Eukaryota</taxon>
        <taxon>Fungi</taxon>
        <taxon>Dikarya</taxon>
        <taxon>Ascomycota</taxon>
        <taxon>Pezizomycotina</taxon>
        <taxon>Sordariomycetes</taxon>
        <taxon>Hypocreomycetidae</taxon>
        <taxon>Hypocreales</taxon>
        <taxon>Clavicipitaceae</taxon>
        <taxon>Ustilaginoidea</taxon>
    </lineage>
</organism>
<dbReference type="GeneID" id="66062983"/>
<proteinExistence type="predicted"/>
<dbReference type="EMBL" id="CP072754">
    <property type="protein sequence ID" value="QUC17964.1"/>
    <property type="molecule type" value="Genomic_DNA"/>
</dbReference>
<evidence type="ECO:0000256" key="1">
    <source>
        <dbReference type="SAM" id="MobiDB-lite"/>
    </source>
</evidence>
<evidence type="ECO:0000313" key="3">
    <source>
        <dbReference type="Proteomes" id="UP000027002"/>
    </source>
</evidence>
<dbReference type="RefSeq" id="XP_042995637.1">
    <property type="nucleotide sequence ID" value="XM_043139703.1"/>
</dbReference>
<feature type="compositionally biased region" description="Polar residues" evidence="1">
    <location>
        <begin position="25"/>
        <end position="35"/>
    </location>
</feature>
<accession>A0A8E5HM77</accession>
<dbReference type="KEGG" id="uvi:66062983"/>
<sequence>MSELLRTRYQTATALFRRPRDCKVMTSSQQRQRANQGRGPGLGPTTHHPPPGATRRHKFPPVGLRHPCAPVARCPANHAIDELLNKHLPAWKRSI</sequence>
<keyword evidence="3" id="KW-1185">Reference proteome</keyword>
<gene>
    <name evidence="2" type="ORF">UV8b_02205</name>
</gene>
<protein>
    <submittedName>
        <fullName evidence="2">Uncharacterized protein</fullName>
    </submittedName>
</protein>
<evidence type="ECO:0000313" key="2">
    <source>
        <dbReference type="EMBL" id="QUC17964.1"/>
    </source>
</evidence>
<reference evidence="2" key="1">
    <citation type="submission" date="2020-03" db="EMBL/GenBank/DDBJ databases">
        <title>A mixture of massive structural variations and highly conserved coding sequences in Ustilaginoidea virens genome.</title>
        <authorList>
            <person name="Zhang K."/>
            <person name="Zhao Z."/>
            <person name="Zhang Z."/>
            <person name="Li Y."/>
            <person name="Hsiang T."/>
            <person name="Sun W."/>
        </authorList>
    </citation>
    <scope>NUCLEOTIDE SEQUENCE</scope>
    <source>
        <strain evidence="2">UV-8b</strain>
    </source>
</reference>
<feature type="region of interest" description="Disordered" evidence="1">
    <location>
        <begin position="20"/>
        <end position="64"/>
    </location>
</feature>
<dbReference type="AlphaFoldDB" id="A0A8E5HM77"/>